<evidence type="ECO:0000259" key="2">
    <source>
        <dbReference type="Pfam" id="PF13231"/>
    </source>
</evidence>
<keyword evidence="1" id="KW-0812">Transmembrane</keyword>
<feature type="transmembrane region" description="Helical" evidence="1">
    <location>
        <begin position="111"/>
        <end position="130"/>
    </location>
</feature>
<protein>
    <recommendedName>
        <fullName evidence="2">Glycosyltransferase RgtA/B/C/D-like domain-containing protein</fullName>
    </recommendedName>
</protein>
<feature type="transmembrane region" description="Helical" evidence="1">
    <location>
        <begin position="173"/>
        <end position="202"/>
    </location>
</feature>
<dbReference type="OrthoDB" id="1814621at2"/>
<dbReference type="Pfam" id="PF13231">
    <property type="entry name" value="PMT_2"/>
    <property type="match status" value="1"/>
</dbReference>
<keyword evidence="1" id="KW-1133">Transmembrane helix</keyword>
<evidence type="ECO:0000313" key="3">
    <source>
        <dbReference type="EMBL" id="VVC75244.1"/>
    </source>
</evidence>
<dbReference type="AlphaFoldDB" id="A0A5E4PEI4"/>
<feature type="transmembrane region" description="Helical" evidence="1">
    <location>
        <begin position="12"/>
        <end position="28"/>
    </location>
</feature>
<feature type="transmembrane region" description="Helical" evidence="1">
    <location>
        <begin position="393"/>
        <end position="412"/>
    </location>
</feature>
<evidence type="ECO:0000256" key="1">
    <source>
        <dbReference type="SAM" id="Phobius"/>
    </source>
</evidence>
<keyword evidence="1" id="KW-0472">Membrane</keyword>
<name>A0A5E4PEI4_9COXI</name>
<reference evidence="3 4" key="1">
    <citation type="submission" date="2019-08" db="EMBL/GenBank/DDBJ databases">
        <authorList>
            <person name="Guy L."/>
        </authorList>
    </citation>
    <scope>NUCLEOTIDE SEQUENCE [LARGE SCALE GENOMIC DNA]</scope>
    <source>
        <strain evidence="3 4">SGT-108</strain>
    </source>
</reference>
<feature type="domain" description="Glycosyltransferase RgtA/B/C/D-like" evidence="2">
    <location>
        <begin position="93"/>
        <end position="232"/>
    </location>
</feature>
<feature type="transmembrane region" description="Helical" evidence="1">
    <location>
        <begin position="142"/>
        <end position="161"/>
    </location>
</feature>
<feature type="transmembrane region" description="Helical" evidence="1">
    <location>
        <begin position="267"/>
        <end position="284"/>
    </location>
</feature>
<dbReference type="InterPro" id="IPR038731">
    <property type="entry name" value="RgtA/B/C-like"/>
</dbReference>
<dbReference type="RefSeq" id="WP_148338357.1">
    <property type="nucleotide sequence ID" value="NZ_LR699119.1"/>
</dbReference>
<dbReference type="EMBL" id="LR699119">
    <property type="protein sequence ID" value="VVC75244.1"/>
    <property type="molecule type" value="Genomic_DNA"/>
</dbReference>
<keyword evidence="4" id="KW-1185">Reference proteome</keyword>
<feature type="transmembrane region" description="Helical" evidence="1">
    <location>
        <begin position="339"/>
        <end position="359"/>
    </location>
</feature>
<feature type="transmembrane region" description="Helical" evidence="1">
    <location>
        <begin position="296"/>
        <end position="313"/>
    </location>
</feature>
<accession>A0A5E4PEI4</accession>
<dbReference type="Proteomes" id="UP000324194">
    <property type="component" value="Chromosome 1"/>
</dbReference>
<feature type="transmembrane region" description="Helical" evidence="1">
    <location>
        <begin position="365"/>
        <end position="384"/>
    </location>
</feature>
<feature type="transmembrane region" description="Helical" evidence="1">
    <location>
        <begin position="214"/>
        <end position="234"/>
    </location>
</feature>
<dbReference type="KEGG" id="asip:AQUSIP_05320"/>
<evidence type="ECO:0000313" key="4">
    <source>
        <dbReference type="Proteomes" id="UP000324194"/>
    </source>
</evidence>
<feature type="transmembrane region" description="Helical" evidence="1">
    <location>
        <begin position="87"/>
        <end position="104"/>
    </location>
</feature>
<organism evidence="3 4">
    <name type="scientific">Aquicella siphonis</name>
    <dbReference type="NCBI Taxonomy" id="254247"/>
    <lineage>
        <taxon>Bacteria</taxon>
        <taxon>Pseudomonadati</taxon>
        <taxon>Pseudomonadota</taxon>
        <taxon>Gammaproteobacteria</taxon>
        <taxon>Legionellales</taxon>
        <taxon>Coxiellaceae</taxon>
        <taxon>Aquicella</taxon>
    </lineage>
</organism>
<sequence>MMYKTLKDHRIVLLLAMLGCGWLSLYFGKELCWDLAHYHYYSPFALLNGRRQMDYWPNSYIHQFINPAIDLFSYFLISQMTPRMSEFILGAAHGINLWLLFLIARRLIQEPYAYFIAVMLAFMGLCGPTVLPGIGSFQNDNLVAVFVLGFVLLQLQCLSIYQQSERLSRVRHVLSGVILGLGFGLKLTAGIYIAGGIAAALILPVPFGVRLKTLCLWGAGCAAGMLVTNGYWMAVMWESHRNPFFPFFNNFFHSPDFIDAAWRDKRFLPSTLSQILFFPFYFAWDGRTADAPFRDLRFPVIYILFVWIGLQWIKNKFYAWRKKNAAAQERAAQQETSELPLFLLHYWLFAFFIFSYIVWQYYFSIARYLAALEMLAPLIIYLLIQQMVRNKILCYASVFLVFYILLYFLSPIPMVRAPWYDSSFFNVKLPSLIARTPRATVLMTYTAYVMDRDPRPQTYLIPFFPRGWRFIGVPFWHRQYLEESTATENIRARLRGQHDPLFLLTSDAQMPALYQTVRRFDLMPAGKCEKIYSDRQAVTHQNVLLCPVVSMNGLRHP</sequence>
<proteinExistence type="predicted"/>
<gene>
    <name evidence="3" type="ORF">AQUSIP_05320</name>
</gene>